<feature type="transmembrane region" description="Helical" evidence="1">
    <location>
        <begin position="90"/>
        <end position="111"/>
    </location>
</feature>
<evidence type="ECO:0000259" key="2">
    <source>
        <dbReference type="Pfam" id="PF14501"/>
    </source>
</evidence>
<feature type="transmembrane region" description="Helical" evidence="1">
    <location>
        <begin position="64"/>
        <end position="83"/>
    </location>
</feature>
<accession>A0AAU7PL02</accession>
<protein>
    <submittedName>
        <fullName evidence="3">GHKL domain-containing protein</fullName>
    </submittedName>
</protein>
<dbReference type="InterPro" id="IPR032834">
    <property type="entry name" value="NatK-like_C"/>
</dbReference>
<feature type="transmembrane region" description="Helical" evidence="1">
    <location>
        <begin position="39"/>
        <end position="58"/>
    </location>
</feature>
<keyword evidence="1" id="KW-0812">Transmembrane</keyword>
<keyword evidence="1" id="KW-0472">Membrane</keyword>
<gene>
    <name evidence="3" type="ORF">ABFV83_14505</name>
</gene>
<sequence length="429" mass="49735">MKLVYNYIDILFDITMAFITMWIVYKYLSAFFEKKKNRLSNIFIWCLFYIYQVIAEHGSGNASIWIFVINVVLVSLIAVIGFHKAGNKKVLYVVLLYVVWMIIELLCYHFLKLLPVGNTEFTTLGSVISKLIVIMLVSIMSIRFNSKDKTMIPAIYYLLMLFIPFSSAFVVHNIFILGGNSHKMAVMVALNIILFINLIIFEIYEKLAESFVIQKENIIYEQQIELLAMNTDEQKRAMENFYKEKHDLINQLILLRENVKYGRNQEAINDLNHLLQISSEDEKRILNSGNNVIDTLINFKYSYAKKMGIDFKIKSFIPEDIPIQQSDLSIILGNSLDNAIEATKTCEEHKRTIQIYMRVKKAAFVLVIINPYNHTLKWDDRGNLKTTKTENARHGYGVSFIRKTVEKYQGSVNVDTENGVFFLTVILNI</sequence>
<dbReference type="PANTHER" id="PTHR40448">
    <property type="entry name" value="TWO-COMPONENT SENSOR HISTIDINE KINASE"/>
    <property type="match status" value="1"/>
</dbReference>
<feature type="transmembrane region" description="Helical" evidence="1">
    <location>
        <begin position="184"/>
        <end position="204"/>
    </location>
</feature>
<dbReference type="EMBL" id="CP157940">
    <property type="protein sequence ID" value="XBS53030.1"/>
    <property type="molecule type" value="Genomic_DNA"/>
</dbReference>
<feature type="transmembrane region" description="Helical" evidence="1">
    <location>
        <begin position="154"/>
        <end position="178"/>
    </location>
</feature>
<organism evidence="3">
    <name type="scientific">Lacrimispora sp. BS-2</name>
    <dbReference type="NCBI Taxonomy" id="3151850"/>
    <lineage>
        <taxon>Bacteria</taxon>
        <taxon>Bacillati</taxon>
        <taxon>Bacillota</taxon>
        <taxon>Clostridia</taxon>
        <taxon>Lachnospirales</taxon>
        <taxon>Lachnospiraceae</taxon>
        <taxon>Lacrimispora</taxon>
    </lineage>
</organism>
<dbReference type="AlphaFoldDB" id="A0AAU7PL02"/>
<feature type="domain" description="Sensor histidine kinase NatK-like C-terminal" evidence="2">
    <location>
        <begin position="326"/>
        <end position="427"/>
    </location>
</feature>
<feature type="transmembrane region" description="Helical" evidence="1">
    <location>
        <begin position="123"/>
        <end position="142"/>
    </location>
</feature>
<reference evidence="3" key="1">
    <citation type="submission" date="2024-06" db="EMBL/GenBank/DDBJ databases">
        <title>Lacrimispora cavernae sp. nov., a novel anaerobe isolated from bat guano pile inside a cave.</title>
        <authorList>
            <person name="Miller S.L."/>
            <person name="Lu N."/>
            <person name="King J."/>
            <person name="Sankaranarayanan K."/>
            <person name="Lawson P.A."/>
        </authorList>
    </citation>
    <scope>NUCLEOTIDE SEQUENCE</scope>
    <source>
        <strain evidence="3">BS-2</strain>
    </source>
</reference>
<dbReference type="RefSeq" id="WP_349944805.1">
    <property type="nucleotide sequence ID" value="NZ_CP157940.1"/>
</dbReference>
<dbReference type="InterPro" id="IPR036890">
    <property type="entry name" value="HATPase_C_sf"/>
</dbReference>
<dbReference type="Pfam" id="PF14501">
    <property type="entry name" value="HATPase_c_5"/>
    <property type="match status" value="1"/>
</dbReference>
<evidence type="ECO:0000313" key="3">
    <source>
        <dbReference type="EMBL" id="XBS53030.1"/>
    </source>
</evidence>
<dbReference type="GO" id="GO:0042802">
    <property type="term" value="F:identical protein binding"/>
    <property type="evidence" value="ECO:0007669"/>
    <property type="project" value="TreeGrafter"/>
</dbReference>
<dbReference type="Gene3D" id="3.30.565.10">
    <property type="entry name" value="Histidine kinase-like ATPase, C-terminal domain"/>
    <property type="match status" value="1"/>
</dbReference>
<dbReference type="CDD" id="cd16935">
    <property type="entry name" value="HATPase_AgrC-ComD-like"/>
    <property type="match status" value="1"/>
</dbReference>
<dbReference type="PANTHER" id="PTHR40448:SF1">
    <property type="entry name" value="TWO-COMPONENT SENSOR HISTIDINE KINASE"/>
    <property type="match status" value="1"/>
</dbReference>
<evidence type="ECO:0000256" key="1">
    <source>
        <dbReference type="SAM" id="Phobius"/>
    </source>
</evidence>
<keyword evidence="1" id="KW-1133">Transmembrane helix</keyword>
<proteinExistence type="predicted"/>
<dbReference type="SUPFAM" id="SSF55874">
    <property type="entry name" value="ATPase domain of HSP90 chaperone/DNA topoisomerase II/histidine kinase"/>
    <property type="match status" value="1"/>
</dbReference>
<name>A0AAU7PL02_9FIRM</name>
<feature type="transmembrane region" description="Helical" evidence="1">
    <location>
        <begin position="6"/>
        <end position="27"/>
    </location>
</feature>